<comment type="subcellular location">
    <subcellularLocation>
        <location evidence="1">Cell membrane</location>
        <topology evidence="1">Multi-pass membrane protein</topology>
    </subcellularLocation>
</comment>
<feature type="transmembrane region" description="Helical" evidence="2">
    <location>
        <begin position="231"/>
        <end position="252"/>
    </location>
</feature>
<evidence type="ECO:0000313" key="4">
    <source>
        <dbReference type="Proteomes" id="UP001060325"/>
    </source>
</evidence>
<dbReference type="Proteomes" id="UP001060325">
    <property type="component" value="Chromosome"/>
</dbReference>
<feature type="transmembrane region" description="Helical" evidence="2">
    <location>
        <begin position="150"/>
        <end position="170"/>
    </location>
</feature>
<keyword evidence="2" id="KW-0812">Transmembrane</keyword>
<feature type="transmembrane region" description="Helical" evidence="2">
    <location>
        <begin position="70"/>
        <end position="95"/>
    </location>
</feature>
<feature type="transmembrane region" description="Helical" evidence="2">
    <location>
        <begin position="124"/>
        <end position="144"/>
    </location>
</feature>
<evidence type="ECO:0000256" key="1">
    <source>
        <dbReference type="ARBA" id="ARBA00004651"/>
    </source>
</evidence>
<feature type="transmembrane region" description="Helical" evidence="2">
    <location>
        <begin position="264"/>
        <end position="282"/>
    </location>
</feature>
<dbReference type="RefSeq" id="WP_255177234.1">
    <property type="nucleotide sequence ID" value="NZ_CP101462.1"/>
</dbReference>
<accession>A0ABY5FM60</accession>
<dbReference type="PANTHER" id="PTHR23530:SF1">
    <property type="entry name" value="PERMEASE, MAJOR FACILITATOR SUPERFAMILY-RELATED"/>
    <property type="match status" value="1"/>
</dbReference>
<sequence length="375" mass="41720">MRWFEALVPAYTIERLFWESRTITMQEVVYLEMLYAILVVILEVPTGVLADRLERRRLLQIGTALEWSSFVVLLVSFSFGGFALAIALSGIGAALRSGAENALLYETLEQDGKTETFERWVGRLNVIGIVAAVLAAISGALLATRFPFELNYVLSIVSLFIATACSLGLVEPRRVVTEERMTWADIGAGFRFVWHDRQLLALSSVFIVTIGAFNFIDEFWQLYARDVEVPIYWFGMISTVLLLIQIPGQLLAPVLLHITTVDRWLHGIGWGIGLGFVILGFFPGQVGLVWMAGMAFLIGIVEPLYLGALHHRVPSVIRATTESSVSMLLHVSIILIGLVFVIGAGMTLFVAFLWIGIVVCMHQLLIIFVTWKKDA</sequence>
<organism evidence="3 4">
    <name type="scientific">Exiguobacterium aurantiacum</name>
    <dbReference type="NCBI Taxonomy" id="33987"/>
    <lineage>
        <taxon>Bacteria</taxon>
        <taxon>Bacillati</taxon>
        <taxon>Bacillota</taxon>
        <taxon>Bacilli</taxon>
        <taxon>Bacillales</taxon>
        <taxon>Bacillales Family XII. Incertae Sedis</taxon>
        <taxon>Exiguobacterium</taxon>
    </lineage>
</organism>
<keyword evidence="2" id="KW-1133">Transmembrane helix</keyword>
<evidence type="ECO:0000256" key="2">
    <source>
        <dbReference type="SAM" id="Phobius"/>
    </source>
</evidence>
<feature type="transmembrane region" description="Helical" evidence="2">
    <location>
        <begin position="288"/>
        <end position="306"/>
    </location>
</feature>
<dbReference type="InterPro" id="IPR053160">
    <property type="entry name" value="MFS_DHA3_Transporter"/>
</dbReference>
<feature type="transmembrane region" description="Helical" evidence="2">
    <location>
        <begin position="327"/>
        <end position="346"/>
    </location>
</feature>
<dbReference type="InterPro" id="IPR011701">
    <property type="entry name" value="MFS"/>
</dbReference>
<feature type="transmembrane region" description="Helical" evidence="2">
    <location>
        <begin position="352"/>
        <end position="371"/>
    </location>
</feature>
<proteinExistence type="predicted"/>
<evidence type="ECO:0000313" key="3">
    <source>
        <dbReference type="EMBL" id="UTT42699.1"/>
    </source>
</evidence>
<dbReference type="Pfam" id="PF07690">
    <property type="entry name" value="MFS_1"/>
    <property type="match status" value="1"/>
</dbReference>
<gene>
    <name evidence="3" type="ORF">NMQ00_14460</name>
</gene>
<protein>
    <submittedName>
        <fullName evidence="3">MFS transporter</fullName>
    </submittedName>
</protein>
<keyword evidence="2" id="KW-0472">Membrane</keyword>
<name>A0ABY5FM60_9BACL</name>
<dbReference type="PANTHER" id="PTHR23530">
    <property type="entry name" value="TRANSPORT PROTEIN-RELATED"/>
    <property type="match status" value="1"/>
</dbReference>
<feature type="transmembrane region" description="Helical" evidence="2">
    <location>
        <begin position="199"/>
        <end position="216"/>
    </location>
</feature>
<dbReference type="SUPFAM" id="SSF103473">
    <property type="entry name" value="MFS general substrate transporter"/>
    <property type="match status" value="1"/>
</dbReference>
<dbReference type="EMBL" id="CP101462">
    <property type="protein sequence ID" value="UTT42699.1"/>
    <property type="molecule type" value="Genomic_DNA"/>
</dbReference>
<dbReference type="Gene3D" id="1.20.1250.20">
    <property type="entry name" value="MFS general substrate transporter like domains"/>
    <property type="match status" value="1"/>
</dbReference>
<reference evidence="3" key="1">
    <citation type="submission" date="2022-07" db="EMBL/GenBank/DDBJ databases">
        <title>Complete genome of CX2.</title>
        <authorList>
            <person name="Cao G."/>
        </authorList>
    </citation>
    <scope>NUCLEOTIDE SEQUENCE</scope>
    <source>
        <strain evidence="3">CX2</strain>
    </source>
</reference>
<keyword evidence="4" id="KW-1185">Reference proteome</keyword>
<dbReference type="InterPro" id="IPR036259">
    <property type="entry name" value="MFS_trans_sf"/>
</dbReference>
<feature type="transmembrane region" description="Helical" evidence="2">
    <location>
        <begin position="28"/>
        <end position="50"/>
    </location>
</feature>